<dbReference type="Proteomes" id="UP000642829">
    <property type="component" value="Unassembled WGS sequence"/>
</dbReference>
<reference evidence="6" key="1">
    <citation type="journal article" date="2014" name="Int. J. Syst. Evol. Microbiol.">
        <title>Complete genome sequence of Corynebacterium casei LMG S-19264T (=DSM 44701T), isolated from a smear-ripened cheese.</title>
        <authorList>
            <consortium name="US DOE Joint Genome Institute (JGI-PGF)"/>
            <person name="Walter F."/>
            <person name="Albersmeier A."/>
            <person name="Kalinowski J."/>
            <person name="Ruckert C."/>
        </authorList>
    </citation>
    <scope>NUCLEOTIDE SEQUENCE</scope>
    <source>
        <strain evidence="6">KCTC 12870</strain>
    </source>
</reference>
<evidence type="ECO:0000256" key="5">
    <source>
        <dbReference type="ARBA" id="ARBA00023136"/>
    </source>
</evidence>
<name>A0A8J3DL23_9BACT</name>
<evidence type="ECO:0008006" key="8">
    <source>
        <dbReference type="Google" id="ProtNLM"/>
    </source>
</evidence>
<gene>
    <name evidence="6" type="ORF">GCM10007047_23640</name>
</gene>
<dbReference type="InterPro" id="IPR044527">
    <property type="entry name" value="NrtA/CpmA_ABC-bd_dom"/>
</dbReference>
<comment type="caution">
    <text evidence="6">The sequence shown here is derived from an EMBL/GenBank/DDBJ whole genome shotgun (WGS) entry which is preliminary data.</text>
</comment>
<dbReference type="PANTHER" id="PTHR30024:SF43">
    <property type="entry name" value="BLL4572 PROTEIN"/>
    <property type="match status" value="1"/>
</dbReference>
<dbReference type="EMBL" id="BMXG01000015">
    <property type="protein sequence ID" value="GHC05927.1"/>
    <property type="molecule type" value="Genomic_DNA"/>
</dbReference>
<reference evidence="6" key="2">
    <citation type="submission" date="2020-09" db="EMBL/GenBank/DDBJ databases">
        <authorList>
            <person name="Sun Q."/>
            <person name="Kim S."/>
        </authorList>
    </citation>
    <scope>NUCLEOTIDE SEQUENCE</scope>
    <source>
        <strain evidence="6">KCTC 12870</strain>
    </source>
</reference>
<accession>A0A8J3DL23</accession>
<keyword evidence="3" id="KW-1003">Cell membrane</keyword>
<sequence>MASTPDNTSTMKIGLVRLLDAAPYILAGELGYFQEEGLRVQLHWELGWATIKHKIAYGELDAAHALAPQPLAISVGYDVAARPCRALMVTSRLGNGITLSNNIRERGVSSSDDFRAEVRSMRGQRLYKLGVVSLDSCHYFLLRQWLTSIRLDPDRDVKIVVIPPGQAVRNLRAATLDGFCVGEPWNSLAVREGLGWTVAMSNDLAPNHPEKVLIALESKIADRPDQYEGLIKALKRACQFCSNPENNSRVARQMRRSQVLGTTAQGIEKILRGEYDRGTGLDFLPEPVIDFGANGGTDISAADVAWIILSTKLAEWRGTSASEIIELASKVYPTAK</sequence>
<keyword evidence="5" id="KW-0472">Membrane</keyword>
<organism evidence="6 7">
    <name type="scientific">Cerasicoccus arenae</name>
    <dbReference type="NCBI Taxonomy" id="424488"/>
    <lineage>
        <taxon>Bacteria</taxon>
        <taxon>Pseudomonadati</taxon>
        <taxon>Verrucomicrobiota</taxon>
        <taxon>Opitutia</taxon>
        <taxon>Puniceicoccales</taxon>
        <taxon>Cerasicoccaceae</taxon>
        <taxon>Cerasicoccus</taxon>
    </lineage>
</organism>
<dbReference type="PANTHER" id="PTHR30024">
    <property type="entry name" value="ALIPHATIC SULFONATES-BINDING PROTEIN-RELATED"/>
    <property type="match status" value="1"/>
</dbReference>
<protein>
    <recommendedName>
        <fullName evidence="8">Nitrate ABC transporter ATP-binding protein</fullName>
    </recommendedName>
</protein>
<keyword evidence="4" id="KW-0997">Cell inner membrane</keyword>
<keyword evidence="7" id="KW-1185">Reference proteome</keyword>
<evidence type="ECO:0000313" key="6">
    <source>
        <dbReference type="EMBL" id="GHC05927.1"/>
    </source>
</evidence>
<proteinExistence type="predicted"/>
<keyword evidence="2" id="KW-0813">Transport</keyword>
<dbReference type="SUPFAM" id="SSF53850">
    <property type="entry name" value="Periplasmic binding protein-like II"/>
    <property type="match status" value="1"/>
</dbReference>
<dbReference type="AlphaFoldDB" id="A0A8J3DL23"/>
<evidence type="ECO:0000256" key="3">
    <source>
        <dbReference type="ARBA" id="ARBA00022475"/>
    </source>
</evidence>
<comment type="subcellular location">
    <subcellularLocation>
        <location evidence="1">Endomembrane system</location>
    </subcellularLocation>
</comment>
<evidence type="ECO:0000256" key="1">
    <source>
        <dbReference type="ARBA" id="ARBA00004308"/>
    </source>
</evidence>
<dbReference type="CDD" id="cd13553">
    <property type="entry name" value="PBP2_NrtA_CpmA_like"/>
    <property type="match status" value="1"/>
</dbReference>
<dbReference type="Pfam" id="PF13379">
    <property type="entry name" value="NMT1_2"/>
    <property type="match status" value="1"/>
</dbReference>
<evidence type="ECO:0000256" key="4">
    <source>
        <dbReference type="ARBA" id="ARBA00022519"/>
    </source>
</evidence>
<evidence type="ECO:0000256" key="2">
    <source>
        <dbReference type="ARBA" id="ARBA00022448"/>
    </source>
</evidence>
<dbReference type="GO" id="GO:0012505">
    <property type="term" value="C:endomembrane system"/>
    <property type="evidence" value="ECO:0007669"/>
    <property type="project" value="UniProtKB-SubCell"/>
</dbReference>
<evidence type="ECO:0000313" key="7">
    <source>
        <dbReference type="Proteomes" id="UP000642829"/>
    </source>
</evidence>
<dbReference type="Gene3D" id="3.40.190.10">
    <property type="entry name" value="Periplasmic binding protein-like II"/>
    <property type="match status" value="2"/>
</dbReference>